<dbReference type="OrthoDB" id="264354at2759"/>
<dbReference type="InterPro" id="IPR044281">
    <property type="entry name" value="IMP4/RPF1"/>
</dbReference>
<evidence type="ECO:0000259" key="2">
    <source>
        <dbReference type="PROSITE" id="PS50833"/>
    </source>
</evidence>
<dbReference type="RefSeq" id="XP_004832304.1">
    <property type="nucleotide sequence ID" value="XM_004832247.1"/>
</dbReference>
<dbReference type="EMBL" id="ACOU01000004">
    <property type="protein sequence ID" value="EKX72852.1"/>
    <property type="molecule type" value="Genomic_DNA"/>
</dbReference>
<organism evidence="3 4">
    <name type="scientific">Theileria equi strain WA</name>
    <dbReference type="NCBI Taxonomy" id="1537102"/>
    <lineage>
        <taxon>Eukaryota</taxon>
        <taxon>Sar</taxon>
        <taxon>Alveolata</taxon>
        <taxon>Apicomplexa</taxon>
        <taxon>Aconoidasida</taxon>
        <taxon>Piroplasmida</taxon>
        <taxon>Theileriidae</taxon>
        <taxon>Theileria</taxon>
    </lineage>
</organism>
<dbReference type="eggNOG" id="KOG2780">
    <property type="taxonomic scope" value="Eukaryota"/>
</dbReference>
<feature type="domain" description="Brix" evidence="2">
    <location>
        <begin position="118"/>
        <end position="301"/>
    </location>
</feature>
<dbReference type="InterPro" id="IPR007109">
    <property type="entry name" value="Brix"/>
</dbReference>
<proteinExistence type="predicted"/>
<dbReference type="GO" id="GO:0000460">
    <property type="term" value="P:maturation of 5.8S rRNA"/>
    <property type="evidence" value="ECO:0007669"/>
    <property type="project" value="TreeGrafter"/>
</dbReference>
<dbReference type="GO" id="GO:0042134">
    <property type="term" value="F:rRNA primary transcript binding"/>
    <property type="evidence" value="ECO:0007669"/>
    <property type="project" value="InterPro"/>
</dbReference>
<evidence type="ECO:0000313" key="4">
    <source>
        <dbReference type="Proteomes" id="UP000031512"/>
    </source>
</evidence>
<protein>
    <submittedName>
        <fullName evidence="3">RNA processing factor</fullName>
    </submittedName>
</protein>
<feature type="compositionally biased region" description="Basic residues" evidence="1">
    <location>
        <begin position="51"/>
        <end position="63"/>
    </location>
</feature>
<dbReference type="GO" id="GO:0000470">
    <property type="term" value="P:maturation of LSU-rRNA"/>
    <property type="evidence" value="ECO:0007669"/>
    <property type="project" value="TreeGrafter"/>
</dbReference>
<feature type="compositionally biased region" description="Basic residues" evidence="1">
    <location>
        <begin position="22"/>
        <end position="31"/>
    </location>
</feature>
<dbReference type="PANTHER" id="PTHR22734:SF3">
    <property type="entry name" value="RIBOSOME PRODUCTION FACTOR 1"/>
    <property type="match status" value="1"/>
</dbReference>
<dbReference type="GeneID" id="15804487"/>
<dbReference type="SMART" id="SM00879">
    <property type="entry name" value="Brix"/>
    <property type="match status" value="1"/>
</dbReference>
<name>L1LBP8_THEEQ</name>
<dbReference type="Proteomes" id="UP000031512">
    <property type="component" value="Unassembled WGS sequence"/>
</dbReference>
<dbReference type="AlphaFoldDB" id="L1LBP8"/>
<evidence type="ECO:0000313" key="3">
    <source>
        <dbReference type="EMBL" id="EKX72852.1"/>
    </source>
</evidence>
<dbReference type="STRING" id="1537102.L1LBP8"/>
<dbReference type="PROSITE" id="PS50833">
    <property type="entry name" value="BRIX"/>
    <property type="match status" value="1"/>
</dbReference>
<sequence length="307" mass="35123">MAKAKPNRKAKEGKLSASAIKNKNKRERRKLRGLEPPPSAKLQRKAEERQKHRKEKRIERRKRKEDEAMGLEVERRVPETIESMRRFDETIVNDGDPEIDAEEAIDEFSGHFNGDSTPKLMITSSRRPSEKMRTFMKELLLILPNSIYYARDEHKLKALVKAGTEGGFSAILLVNQGPDKMPSGLYLCSLPSGPTTFFKLTSITFASEMKGGGVLTPTTPELVLNSFNTRLGRRIGRQLGALFPLTPEFEGRRVITFHNQRDMIFFRHHRYVFRNEKKCSLKEIGPRFTLKVHSVQVPSTCQTLNTI</sequence>
<dbReference type="PANTHER" id="PTHR22734">
    <property type="entry name" value="U3 SMALL NUCLEOLAR RIBONUCLEOPROTEIN PROTEIN IMP4"/>
    <property type="match status" value="1"/>
</dbReference>
<reference evidence="3 4" key="1">
    <citation type="journal article" date="2012" name="BMC Genomics">
        <title>Comparative genomic analysis and phylogenetic position of Theileria equi.</title>
        <authorList>
            <person name="Kappmeyer L.S."/>
            <person name="Thiagarajan M."/>
            <person name="Herndon D.R."/>
            <person name="Ramsay J.D."/>
            <person name="Caler E."/>
            <person name="Djikeng A."/>
            <person name="Gillespie J.J."/>
            <person name="Lau A.O."/>
            <person name="Roalson E.H."/>
            <person name="Silva J.C."/>
            <person name="Silva M.G."/>
            <person name="Suarez C.E."/>
            <person name="Ueti M.W."/>
            <person name="Nene V.M."/>
            <person name="Mealey R.H."/>
            <person name="Knowles D.P."/>
            <person name="Brayton K.A."/>
        </authorList>
    </citation>
    <scope>NUCLEOTIDE SEQUENCE [LARGE SCALE GENOMIC DNA]</scope>
    <source>
        <strain evidence="3 4">WA</strain>
    </source>
</reference>
<feature type="region of interest" description="Disordered" evidence="1">
    <location>
        <begin position="1"/>
        <end position="70"/>
    </location>
</feature>
<dbReference type="VEuPathDB" id="PiroplasmaDB:BEWA_014110"/>
<dbReference type="GO" id="GO:0030687">
    <property type="term" value="C:preribosome, large subunit precursor"/>
    <property type="evidence" value="ECO:0007669"/>
    <property type="project" value="TreeGrafter"/>
</dbReference>
<accession>L1LBP8</accession>
<comment type="caution">
    <text evidence="3">The sequence shown here is derived from an EMBL/GenBank/DDBJ whole genome shotgun (WGS) entry which is preliminary data.</text>
</comment>
<evidence type="ECO:0000256" key="1">
    <source>
        <dbReference type="SAM" id="MobiDB-lite"/>
    </source>
</evidence>
<dbReference type="GO" id="GO:0005730">
    <property type="term" value="C:nucleolus"/>
    <property type="evidence" value="ECO:0007669"/>
    <property type="project" value="TreeGrafter"/>
</dbReference>
<gene>
    <name evidence="3" type="ORF">BEWA_014110</name>
</gene>
<dbReference type="Gene3D" id="3.40.50.10480">
    <property type="entry name" value="Probable brix-domain ribosomal biogenesis protein"/>
    <property type="match status" value="1"/>
</dbReference>
<dbReference type="SUPFAM" id="SSF52954">
    <property type="entry name" value="Class II aaRS ABD-related"/>
    <property type="match status" value="1"/>
</dbReference>
<dbReference type="KEGG" id="beq:BEWA_014110"/>
<dbReference type="Pfam" id="PF04427">
    <property type="entry name" value="Brix"/>
    <property type="match status" value="1"/>
</dbReference>
<keyword evidence="4" id="KW-1185">Reference proteome</keyword>